<evidence type="ECO:0000313" key="3">
    <source>
        <dbReference type="Proteomes" id="UP000253845"/>
    </source>
</evidence>
<accession>A0A370BX54</accession>
<reference evidence="2 3" key="1">
    <citation type="submission" date="2018-07" db="EMBL/GenBank/DDBJ databases">
        <title>Section-level genome sequencing of Aspergillus section Nigri to investigate inter- and intra-species variation.</title>
        <authorList>
            <consortium name="DOE Joint Genome Institute"/>
            <person name="Vesth T.C."/>
            <person name="Nybo J.L."/>
            <person name="Theobald S."/>
            <person name="Frisvad J.C."/>
            <person name="Larsen T.O."/>
            <person name="Nielsen K.F."/>
            <person name="Hoof J.B."/>
            <person name="Brandl J."/>
            <person name="Salamov A."/>
            <person name="Riley R."/>
            <person name="Gladden J.M."/>
            <person name="Phatale P."/>
            <person name="Nielsen M.T."/>
            <person name="Lyhne E.K."/>
            <person name="Kogle M.E."/>
            <person name="Strasser K."/>
            <person name="McDonnell E."/>
            <person name="Barry K."/>
            <person name="Clum A."/>
            <person name="Chen C."/>
            <person name="Nolan M."/>
            <person name="Sandor L."/>
            <person name="Kuo A."/>
            <person name="Lipzen A."/>
            <person name="Hainaut M."/>
            <person name="Drula E."/>
            <person name="Tsang A."/>
            <person name="Magnuson J.K."/>
            <person name="Henrissat B."/>
            <person name="Wiebenga A."/>
            <person name="Simmons B.A."/>
            <person name="Makela M.R."/>
            <person name="De vries R.P."/>
            <person name="Grigoriev I.V."/>
            <person name="Mortensen U.H."/>
            <person name="Baker S.E."/>
            <person name="Andersen M.R."/>
        </authorList>
    </citation>
    <scope>NUCLEOTIDE SEQUENCE [LARGE SCALE GENOMIC DNA]</scope>
    <source>
        <strain evidence="2 3">ATCC 13496</strain>
    </source>
</reference>
<evidence type="ECO:0000256" key="1">
    <source>
        <dbReference type="SAM" id="MobiDB-lite"/>
    </source>
</evidence>
<proteinExistence type="predicted"/>
<dbReference type="EMBL" id="KZ851922">
    <property type="protein sequence ID" value="RDH18645.1"/>
    <property type="molecule type" value="Genomic_DNA"/>
</dbReference>
<dbReference type="AlphaFoldDB" id="A0A370BX54"/>
<gene>
    <name evidence="2" type="ORF">M747DRAFT_70304</name>
</gene>
<dbReference type="VEuPathDB" id="FungiDB:M747DRAFT_70304"/>
<dbReference type="Proteomes" id="UP000253845">
    <property type="component" value="Unassembled WGS sequence"/>
</dbReference>
<sequence>MQSTAHLCPKKRRQPSVDMASEQKRLGIMCQQSTPQLNGKGEDESYPRGLSAEVVEPAIRDTAENVVCSCFESLSATRHVQIDRSVAGSCKP</sequence>
<name>A0A370BX54_ASPNG</name>
<evidence type="ECO:0000313" key="2">
    <source>
        <dbReference type="EMBL" id="RDH18645.1"/>
    </source>
</evidence>
<protein>
    <submittedName>
        <fullName evidence="2">Uncharacterized protein</fullName>
    </submittedName>
</protein>
<feature type="region of interest" description="Disordered" evidence="1">
    <location>
        <begin position="1"/>
        <end position="20"/>
    </location>
</feature>
<organism evidence="2 3">
    <name type="scientific">Aspergillus niger ATCC 13496</name>
    <dbReference type="NCBI Taxonomy" id="1353008"/>
    <lineage>
        <taxon>Eukaryota</taxon>
        <taxon>Fungi</taxon>
        <taxon>Dikarya</taxon>
        <taxon>Ascomycota</taxon>
        <taxon>Pezizomycotina</taxon>
        <taxon>Eurotiomycetes</taxon>
        <taxon>Eurotiomycetidae</taxon>
        <taxon>Eurotiales</taxon>
        <taxon>Aspergillaceae</taxon>
        <taxon>Aspergillus</taxon>
        <taxon>Aspergillus subgen. Circumdati</taxon>
    </lineage>
</organism>